<proteinExistence type="predicted"/>
<gene>
    <name evidence="1" type="ORF">PPRIM_AZ9-3.1.T1610099</name>
</gene>
<accession>A0A8S1QKA5</accession>
<name>A0A8S1QKA5_PARPR</name>
<evidence type="ECO:0000313" key="1">
    <source>
        <dbReference type="EMBL" id="CAD8114835.1"/>
    </source>
</evidence>
<sequence>MNKRFNSVPRLKMATSFQVEQNSIGNSPTLFHTPRRQVTESNKQNYFHQLSYQDQWKSERLIKYVRHKIIDKGINKKQGFQEVFIINNFKVFKYYIPLYQKIDNEIELISDFIEQCMHLKTLLSLKSTPKIWTLDGTQIKNFHLPNQKVFYINNSFDFWNMIAHYNQFHGSFQMNLLESLYNDIQKLQNSSQIFDYFFSNNSIIKQYFTMQINKLPYIQNIQPKIDLDDHEIDTAFAMLDTEKQKTKVQIFEQLNKEMNSKSIYSQKSNKLIRLPIKTRTRQSIEKQILQENIINPEDLQQQIQEQVVCSNLFIPSSQNIEISQISNPFPLKTNLKDRYFMKNVNIDKIQMDYKITRRQTINFLTIFKCLLNREPIPNKQLISKANLLLAYPYLMMEGQSCGYDTFLFIKETKMSKFSFEEFVKIFTQGKA</sequence>
<dbReference type="Proteomes" id="UP000688137">
    <property type="component" value="Unassembled WGS sequence"/>
</dbReference>
<protein>
    <submittedName>
        <fullName evidence="1">Uncharacterized protein</fullName>
    </submittedName>
</protein>
<dbReference type="OMA" id="PKIWTLD"/>
<reference evidence="1" key="1">
    <citation type="submission" date="2021-01" db="EMBL/GenBank/DDBJ databases">
        <authorList>
            <consortium name="Genoscope - CEA"/>
            <person name="William W."/>
        </authorList>
    </citation>
    <scope>NUCLEOTIDE SEQUENCE</scope>
</reference>
<dbReference type="EMBL" id="CAJJDM010000166">
    <property type="protein sequence ID" value="CAD8114835.1"/>
    <property type="molecule type" value="Genomic_DNA"/>
</dbReference>
<evidence type="ECO:0000313" key="2">
    <source>
        <dbReference type="Proteomes" id="UP000688137"/>
    </source>
</evidence>
<keyword evidence="2" id="KW-1185">Reference proteome</keyword>
<comment type="caution">
    <text evidence="1">The sequence shown here is derived from an EMBL/GenBank/DDBJ whole genome shotgun (WGS) entry which is preliminary data.</text>
</comment>
<organism evidence="1 2">
    <name type="scientific">Paramecium primaurelia</name>
    <dbReference type="NCBI Taxonomy" id="5886"/>
    <lineage>
        <taxon>Eukaryota</taxon>
        <taxon>Sar</taxon>
        <taxon>Alveolata</taxon>
        <taxon>Ciliophora</taxon>
        <taxon>Intramacronucleata</taxon>
        <taxon>Oligohymenophorea</taxon>
        <taxon>Peniculida</taxon>
        <taxon>Parameciidae</taxon>
        <taxon>Paramecium</taxon>
    </lineage>
</organism>
<dbReference type="AlphaFoldDB" id="A0A8S1QKA5"/>